<dbReference type="Proteomes" id="UP000694044">
    <property type="component" value="Unassembled WGS sequence"/>
</dbReference>
<feature type="region of interest" description="Disordered" evidence="1">
    <location>
        <begin position="1"/>
        <end position="61"/>
    </location>
</feature>
<dbReference type="EMBL" id="JAGDFM010000022">
    <property type="protein sequence ID" value="KAG7391336.1"/>
    <property type="molecule type" value="Genomic_DNA"/>
</dbReference>
<feature type="compositionally biased region" description="Basic and acidic residues" evidence="1">
    <location>
        <begin position="1"/>
        <end position="18"/>
    </location>
</feature>
<feature type="compositionally biased region" description="Polar residues" evidence="1">
    <location>
        <begin position="118"/>
        <end position="139"/>
    </location>
</feature>
<feature type="compositionally biased region" description="Acidic residues" evidence="1">
    <location>
        <begin position="28"/>
        <end position="43"/>
    </location>
</feature>
<feature type="compositionally biased region" description="Low complexity" evidence="1">
    <location>
        <begin position="272"/>
        <end position="288"/>
    </location>
</feature>
<reference evidence="2" key="1">
    <citation type="submission" date="2021-02" db="EMBL/GenBank/DDBJ databases">
        <authorList>
            <person name="Palmer J.M."/>
        </authorList>
    </citation>
    <scope>NUCLEOTIDE SEQUENCE</scope>
    <source>
        <strain evidence="2">SCRP734</strain>
    </source>
</reference>
<evidence type="ECO:0000256" key="1">
    <source>
        <dbReference type="SAM" id="MobiDB-lite"/>
    </source>
</evidence>
<feature type="compositionally biased region" description="Basic and acidic residues" evidence="1">
    <location>
        <begin position="80"/>
        <end position="112"/>
    </location>
</feature>
<feature type="region of interest" description="Disordered" evidence="1">
    <location>
        <begin position="80"/>
        <end position="139"/>
    </location>
</feature>
<dbReference type="AlphaFoldDB" id="A0A8T1WD77"/>
<comment type="caution">
    <text evidence="2">The sequence shown here is derived from an EMBL/GenBank/DDBJ whole genome shotgun (WGS) entry which is preliminary data.</text>
</comment>
<proteinExistence type="predicted"/>
<accession>A0A8T1WD77</accession>
<organism evidence="2 3">
    <name type="scientific">Phytophthora pseudosyringae</name>
    <dbReference type="NCBI Taxonomy" id="221518"/>
    <lineage>
        <taxon>Eukaryota</taxon>
        <taxon>Sar</taxon>
        <taxon>Stramenopiles</taxon>
        <taxon>Oomycota</taxon>
        <taxon>Peronosporomycetes</taxon>
        <taxon>Peronosporales</taxon>
        <taxon>Peronosporaceae</taxon>
        <taxon>Phytophthora</taxon>
    </lineage>
</organism>
<sequence>MARAEDQPPSDGSDRGSDSDSGYSSGYDSEDGSGEEEEGDQDVEAAAAAKKQRVRGDIDEMHRMMADMDAIKTRLQQRFAAERQARAERLARDDREREVQDAARRKAEEEASGRQVEASVQTETDPTASRQQVHLPQQSVCPPHVVDDAAAAATGASALPAVDGGTGFADSAAKAAPNKAKPAGLSLYDLVKVSGLELTRKARSPVRRADRPEELPTRPSNEHERVPPEQHQRQLHGEQQDPGVEQVWCGGDSLLAHDQDSVVGGGHDGSDNDSYGSSRQSSSLNSMRSHPRQPKGEQSLSPSRHYDENWASVSNSLVSSDAGNRSAVFPDLIQRRDHTFNAAALLSTGKRPPPTTNNGDESKTDEQRETEAIRCLLFGHR</sequence>
<feature type="compositionally biased region" description="Basic and acidic residues" evidence="1">
    <location>
        <begin position="360"/>
        <end position="371"/>
    </location>
</feature>
<keyword evidence="3" id="KW-1185">Reference proteome</keyword>
<dbReference type="OrthoDB" id="128797at2759"/>
<gene>
    <name evidence="2" type="ORF">PHYPSEUDO_005285</name>
</gene>
<feature type="region of interest" description="Disordered" evidence="1">
    <location>
        <begin position="161"/>
        <end position="182"/>
    </location>
</feature>
<evidence type="ECO:0000313" key="3">
    <source>
        <dbReference type="Proteomes" id="UP000694044"/>
    </source>
</evidence>
<feature type="compositionally biased region" description="Basic and acidic residues" evidence="1">
    <location>
        <begin position="207"/>
        <end position="239"/>
    </location>
</feature>
<name>A0A8T1WD77_9STRA</name>
<protein>
    <submittedName>
        <fullName evidence="2">Uncharacterized protein</fullName>
    </submittedName>
</protein>
<feature type="compositionally biased region" description="Low complexity" evidence="1">
    <location>
        <begin position="172"/>
        <end position="182"/>
    </location>
</feature>
<feature type="region of interest" description="Disordered" evidence="1">
    <location>
        <begin position="340"/>
        <end position="371"/>
    </location>
</feature>
<feature type="region of interest" description="Disordered" evidence="1">
    <location>
        <begin position="196"/>
        <end position="307"/>
    </location>
</feature>
<evidence type="ECO:0000313" key="2">
    <source>
        <dbReference type="EMBL" id="KAG7391336.1"/>
    </source>
</evidence>